<dbReference type="SUPFAM" id="SSF54928">
    <property type="entry name" value="RNA-binding domain, RBD"/>
    <property type="match status" value="2"/>
</dbReference>
<dbReference type="FunFam" id="3.30.70.330:FF:000738">
    <property type="entry name" value="RNA-binding motif protein 19"/>
    <property type="match status" value="1"/>
</dbReference>
<evidence type="ECO:0000259" key="4">
    <source>
        <dbReference type="PROSITE" id="PS50102"/>
    </source>
</evidence>
<dbReference type="InterPro" id="IPR050502">
    <property type="entry name" value="Euk_RNA-bind_prot"/>
</dbReference>
<dbReference type="Gene3D" id="3.30.70.330">
    <property type="match status" value="3"/>
</dbReference>
<reference evidence="5 6" key="2">
    <citation type="submission" date="2018-11" db="EMBL/GenBank/DDBJ databases">
        <authorList>
            <consortium name="Pathogen Informatics"/>
        </authorList>
    </citation>
    <scope>NUCLEOTIDE SEQUENCE [LARGE SCALE GENOMIC DNA]</scope>
</reference>
<dbReference type="Proteomes" id="UP000267096">
    <property type="component" value="Unassembled WGS sequence"/>
</dbReference>
<dbReference type="PROSITE" id="PS50102">
    <property type="entry name" value="RRM"/>
    <property type="match status" value="2"/>
</dbReference>
<dbReference type="InterPro" id="IPR000504">
    <property type="entry name" value="RRM_dom"/>
</dbReference>
<name>A0A0M3KCD0_ANISI</name>
<evidence type="ECO:0000313" key="5">
    <source>
        <dbReference type="EMBL" id="VDK62762.1"/>
    </source>
</evidence>
<evidence type="ECO:0000313" key="6">
    <source>
        <dbReference type="Proteomes" id="UP000267096"/>
    </source>
</evidence>
<evidence type="ECO:0000256" key="3">
    <source>
        <dbReference type="SAM" id="MobiDB-lite"/>
    </source>
</evidence>
<dbReference type="Pfam" id="PF00076">
    <property type="entry name" value="RRM_1"/>
    <property type="match status" value="3"/>
</dbReference>
<evidence type="ECO:0000313" key="7">
    <source>
        <dbReference type="WBParaSite" id="ASIM_0001863001-mRNA-1"/>
    </source>
</evidence>
<organism evidence="7">
    <name type="scientific">Anisakis simplex</name>
    <name type="common">Herring worm</name>
    <dbReference type="NCBI Taxonomy" id="6269"/>
    <lineage>
        <taxon>Eukaryota</taxon>
        <taxon>Metazoa</taxon>
        <taxon>Ecdysozoa</taxon>
        <taxon>Nematoda</taxon>
        <taxon>Chromadorea</taxon>
        <taxon>Rhabditida</taxon>
        <taxon>Spirurina</taxon>
        <taxon>Ascaridomorpha</taxon>
        <taxon>Ascaridoidea</taxon>
        <taxon>Anisakidae</taxon>
        <taxon>Anisakis</taxon>
        <taxon>Anisakis simplex complex</taxon>
    </lineage>
</organism>
<evidence type="ECO:0000256" key="2">
    <source>
        <dbReference type="PROSITE-ProRule" id="PRU00176"/>
    </source>
</evidence>
<dbReference type="WBParaSite" id="ASIM_0001863001-mRNA-1">
    <property type="protein sequence ID" value="ASIM_0001863001-mRNA-1"/>
    <property type="gene ID" value="ASIM_0001863001"/>
</dbReference>
<keyword evidence="1 2" id="KW-0694">RNA-binding</keyword>
<dbReference type="InterPro" id="IPR034418">
    <property type="entry name" value="RMB19_RRM1"/>
</dbReference>
<sequence>MSRLIVKGLPSTCTEAKLRAQFEKFGKLTDCTLKFTKEGKFRRFAFVGYESEQSAEKAIDQLNNTFLNTSKIQVEECRPFGDEAKPRAWSKYAIGSSAYKRAHPDDNNNQSQNNQKEGSPVNEDGKPLKKKSKLYSDDKQFKDFLAAQNSKVKALEAVSYSDKLNDLGLQDDEPTVKGHIDSQFEEDEDGLLNQLLEGISGDTTLSLIVKALPVTIKQKSLKEWFSPIRLKGIKISRDNHRAFAFVTFTQRSDVKKALQRNGQFLGGSKVKGERSQTEGSISLELNPSENLKANAGKAHSWNALFMGANAIADSLAAKLSIEKSDLLSGEGETSYKTGDLVFIASLKCLIICSAGVRLALAETRLVKETRDFLLAAGVCLDAFSRPASKRSDVVILVKNLPHGVDLDELKRMFERYGSIKRAIMPHG</sequence>
<accession>A0A0M3KCD0</accession>
<dbReference type="OrthoDB" id="439639at2759"/>
<feature type="domain" description="RRM" evidence="4">
    <location>
        <begin position="2"/>
        <end position="79"/>
    </location>
</feature>
<dbReference type="SMART" id="SM00360">
    <property type="entry name" value="RRM"/>
    <property type="match status" value="2"/>
</dbReference>
<dbReference type="CDD" id="cd12564">
    <property type="entry name" value="RRM1_RBM19"/>
    <property type="match status" value="1"/>
</dbReference>
<dbReference type="InterPro" id="IPR035979">
    <property type="entry name" value="RBD_domain_sf"/>
</dbReference>
<dbReference type="GO" id="GO:0005634">
    <property type="term" value="C:nucleus"/>
    <property type="evidence" value="ECO:0007669"/>
    <property type="project" value="TreeGrafter"/>
</dbReference>
<evidence type="ECO:0000256" key="1">
    <source>
        <dbReference type="ARBA" id="ARBA00022884"/>
    </source>
</evidence>
<gene>
    <name evidence="5" type="ORF">ASIM_LOCUS18028</name>
</gene>
<dbReference type="EMBL" id="UYRR01034920">
    <property type="protein sequence ID" value="VDK62762.1"/>
    <property type="molecule type" value="Genomic_DNA"/>
</dbReference>
<dbReference type="InterPro" id="IPR012677">
    <property type="entry name" value="Nucleotide-bd_a/b_plait_sf"/>
</dbReference>
<dbReference type="PANTHER" id="PTHR48025">
    <property type="entry name" value="OS02G0815200 PROTEIN"/>
    <property type="match status" value="1"/>
</dbReference>
<dbReference type="PANTHER" id="PTHR48025:SF1">
    <property type="entry name" value="RRM DOMAIN-CONTAINING PROTEIN"/>
    <property type="match status" value="1"/>
</dbReference>
<dbReference type="GO" id="GO:0003729">
    <property type="term" value="F:mRNA binding"/>
    <property type="evidence" value="ECO:0007669"/>
    <property type="project" value="TreeGrafter"/>
</dbReference>
<reference evidence="7" key="1">
    <citation type="submission" date="2017-02" db="UniProtKB">
        <authorList>
            <consortium name="WormBaseParasite"/>
        </authorList>
    </citation>
    <scope>IDENTIFICATION</scope>
</reference>
<keyword evidence="6" id="KW-1185">Reference proteome</keyword>
<proteinExistence type="predicted"/>
<feature type="region of interest" description="Disordered" evidence="3">
    <location>
        <begin position="99"/>
        <end position="130"/>
    </location>
</feature>
<protein>
    <submittedName>
        <fullName evidence="7">Probable RNA-binding protein 19 (inferred by orthology to a human protein)</fullName>
    </submittedName>
</protein>
<dbReference type="AlphaFoldDB" id="A0A0M3KCD0"/>
<feature type="domain" description="RRM" evidence="4">
    <location>
        <begin position="205"/>
        <end position="277"/>
    </location>
</feature>